<dbReference type="OrthoDB" id="5362512at2759"/>
<accession>A0A9P5HEZ5</accession>
<keyword evidence="3" id="KW-1185">Reference proteome</keyword>
<dbReference type="Pfam" id="PF06985">
    <property type="entry name" value="HET"/>
    <property type="match status" value="1"/>
</dbReference>
<evidence type="ECO:0000313" key="2">
    <source>
        <dbReference type="EMBL" id="KAF7553065.1"/>
    </source>
</evidence>
<evidence type="ECO:0000313" key="3">
    <source>
        <dbReference type="Proteomes" id="UP000722485"/>
    </source>
</evidence>
<dbReference type="Proteomes" id="UP000722485">
    <property type="component" value="Unassembled WGS sequence"/>
</dbReference>
<evidence type="ECO:0000259" key="1">
    <source>
        <dbReference type="Pfam" id="PF06985"/>
    </source>
</evidence>
<name>A0A9P5HEZ5_9HYPO</name>
<reference evidence="2" key="1">
    <citation type="submission" date="2020-03" db="EMBL/GenBank/DDBJ databases">
        <title>Draft Genome Sequence of Cylindrodendrum hubeiense.</title>
        <authorList>
            <person name="Buettner E."/>
            <person name="Kellner H."/>
        </authorList>
    </citation>
    <scope>NUCLEOTIDE SEQUENCE</scope>
    <source>
        <strain evidence="2">IHI 201604</strain>
    </source>
</reference>
<sequence>MSGLANLRLCWRCEAVPSDLDLDHSYDHSDSLEALQKSASGDKYCHLCQMMWESIIQGHQKQRFHLGSHPILSETWPVRLYGLPNPTTGGTWRGYDAIEIRSGDRSKGEDSTWVTTMTMSRTEYPVVSRLYLHKGGIENPLLYTSVGVDDKSPTSFGIASRWLETCINHHTHHTNLNMPSEYPSLPTRVIDVDATLSHVKLAVKGLRPREKAQFTALSYCWGKSKATVTTVDNLTDHIQVGIACQSLPLAIQDAIKLTRGLSIRYLWVDALCILQGSAPEAVQDWLSESSKMSQIYGDATLVIAAADSQDCQEEFLASRQLSPTTQHSRDGIPGRSITSAYRHTTRKGFVDLKTNTWSTRAWTLQEVALSQRALIYTNQQLYWKCPNGLVGSDGYLSVLPRINALQKVHLDNDWTQIVMEYSRRLMTNPADKLPVVSGLALLHCSANGYTYAAGICQENIWTELLWRTEHSEKLSPKRALQWRAPSWSWASIDGPIDYDLSDIHSSRQRGEGDLIVNRVHLEYVNHQDPYGRATGGWLSAQGRMQSATKLVLDQYHSAGDVYDGGKMLGRAYADEKRQWTEFEEVKGPLWLFLVTGGAGLLLKPHTDGRDGEFVRIGAFFLSRTGKIEAPHWNLMDIKLL</sequence>
<feature type="domain" description="Heterokaryon incompatibility" evidence="1">
    <location>
        <begin position="214"/>
        <end position="366"/>
    </location>
</feature>
<dbReference type="PANTHER" id="PTHR33112">
    <property type="entry name" value="DOMAIN PROTEIN, PUTATIVE-RELATED"/>
    <property type="match status" value="1"/>
</dbReference>
<dbReference type="AlphaFoldDB" id="A0A9P5HEZ5"/>
<comment type="caution">
    <text evidence="2">The sequence shown here is derived from an EMBL/GenBank/DDBJ whole genome shotgun (WGS) entry which is preliminary data.</text>
</comment>
<dbReference type="EMBL" id="JAANBB010000051">
    <property type="protein sequence ID" value="KAF7553065.1"/>
    <property type="molecule type" value="Genomic_DNA"/>
</dbReference>
<gene>
    <name evidence="2" type="ORF">G7Z17_g3898</name>
</gene>
<proteinExistence type="predicted"/>
<dbReference type="InterPro" id="IPR010730">
    <property type="entry name" value="HET"/>
</dbReference>
<protein>
    <recommendedName>
        <fullName evidence="1">Heterokaryon incompatibility domain-containing protein</fullName>
    </recommendedName>
</protein>
<organism evidence="2 3">
    <name type="scientific">Cylindrodendrum hubeiense</name>
    <dbReference type="NCBI Taxonomy" id="595255"/>
    <lineage>
        <taxon>Eukaryota</taxon>
        <taxon>Fungi</taxon>
        <taxon>Dikarya</taxon>
        <taxon>Ascomycota</taxon>
        <taxon>Pezizomycotina</taxon>
        <taxon>Sordariomycetes</taxon>
        <taxon>Hypocreomycetidae</taxon>
        <taxon>Hypocreales</taxon>
        <taxon>Nectriaceae</taxon>
        <taxon>Cylindrodendrum</taxon>
    </lineage>
</organism>
<dbReference type="PANTHER" id="PTHR33112:SF16">
    <property type="entry name" value="HETEROKARYON INCOMPATIBILITY DOMAIN-CONTAINING PROTEIN"/>
    <property type="match status" value="1"/>
</dbReference>